<sequence>MSYVCVAVPAAAHSLRLSAGCAVLWRGGLSNCHQILHQAPHQCKEFVHFLRIFYSMSKQLSAGSGREFKWNTSAHAVYKYSKVPAFTPHLLCCC</sequence>
<gene>
    <name evidence="1" type="ORF">CgunFtcFv8_009720</name>
</gene>
<dbReference type="AlphaFoldDB" id="A0AAN8C6L9"/>
<protein>
    <submittedName>
        <fullName evidence="1">Uncharacterized protein</fullName>
    </submittedName>
</protein>
<accession>A0AAN8C6L9</accession>
<comment type="caution">
    <text evidence="1">The sequence shown here is derived from an EMBL/GenBank/DDBJ whole genome shotgun (WGS) entry which is preliminary data.</text>
</comment>
<keyword evidence="2" id="KW-1185">Reference proteome</keyword>
<evidence type="ECO:0000313" key="1">
    <source>
        <dbReference type="EMBL" id="KAK5896083.1"/>
    </source>
</evidence>
<dbReference type="EMBL" id="JAURVH010001534">
    <property type="protein sequence ID" value="KAK5896083.1"/>
    <property type="molecule type" value="Genomic_DNA"/>
</dbReference>
<reference evidence="1 2" key="1">
    <citation type="journal article" date="2023" name="Mol. Biol. Evol.">
        <title>Genomics of Secondarily Temperate Adaptation in the Only Non-Antarctic Icefish.</title>
        <authorList>
            <person name="Rivera-Colon A.G."/>
            <person name="Rayamajhi N."/>
            <person name="Minhas B.F."/>
            <person name="Madrigal G."/>
            <person name="Bilyk K.T."/>
            <person name="Yoon V."/>
            <person name="Hune M."/>
            <person name="Gregory S."/>
            <person name="Cheng C.H.C."/>
            <person name="Catchen J.M."/>
        </authorList>
    </citation>
    <scope>NUCLEOTIDE SEQUENCE [LARGE SCALE GENOMIC DNA]</scope>
    <source>
        <tissue evidence="1">White muscle</tissue>
    </source>
</reference>
<name>A0AAN8C6L9_CHAGU</name>
<evidence type="ECO:0000313" key="2">
    <source>
        <dbReference type="Proteomes" id="UP001331515"/>
    </source>
</evidence>
<proteinExistence type="predicted"/>
<dbReference type="Proteomes" id="UP001331515">
    <property type="component" value="Unassembled WGS sequence"/>
</dbReference>
<organism evidence="1 2">
    <name type="scientific">Champsocephalus gunnari</name>
    <name type="common">Mackerel icefish</name>
    <dbReference type="NCBI Taxonomy" id="52237"/>
    <lineage>
        <taxon>Eukaryota</taxon>
        <taxon>Metazoa</taxon>
        <taxon>Chordata</taxon>
        <taxon>Craniata</taxon>
        <taxon>Vertebrata</taxon>
        <taxon>Euteleostomi</taxon>
        <taxon>Actinopterygii</taxon>
        <taxon>Neopterygii</taxon>
        <taxon>Teleostei</taxon>
        <taxon>Neoteleostei</taxon>
        <taxon>Acanthomorphata</taxon>
        <taxon>Eupercaria</taxon>
        <taxon>Perciformes</taxon>
        <taxon>Notothenioidei</taxon>
        <taxon>Channichthyidae</taxon>
        <taxon>Champsocephalus</taxon>
    </lineage>
</organism>